<dbReference type="CDD" id="cd07516">
    <property type="entry name" value="HAD_Pase"/>
    <property type="match status" value="1"/>
</dbReference>
<dbReference type="GO" id="GO:0000287">
    <property type="term" value="F:magnesium ion binding"/>
    <property type="evidence" value="ECO:0007669"/>
    <property type="project" value="TreeGrafter"/>
</dbReference>
<dbReference type="InterPro" id="IPR023214">
    <property type="entry name" value="HAD_sf"/>
</dbReference>
<dbReference type="SFLD" id="SFLDS00003">
    <property type="entry name" value="Haloacid_Dehalogenase"/>
    <property type="match status" value="1"/>
</dbReference>
<keyword evidence="1" id="KW-0378">Hydrolase</keyword>
<protein>
    <submittedName>
        <fullName evidence="1">HAD family hydrolase</fullName>
    </submittedName>
</protein>
<dbReference type="InterPro" id="IPR006379">
    <property type="entry name" value="HAD-SF_hydro_IIB"/>
</dbReference>
<dbReference type="InterPro" id="IPR036412">
    <property type="entry name" value="HAD-like_sf"/>
</dbReference>
<dbReference type="InterPro" id="IPR000150">
    <property type="entry name" value="Cof"/>
</dbReference>
<dbReference type="EMBL" id="DWYS01000096">
    <property type="protein sequence ID" value="HJB07793.1"/>
    <property type="molecule type" value="Genomic_DNA"/>
</dbReference>
<dbReference type="SUPFAM" id="SSF56784">
    <property type="entry name" value="HAD-like"/>
    <property type="match status" value="1"/>
</dbReference>
<dbReference type="AlphaFoldDB" id="A0A9D2RLH5"/>
<dbReference type="PANTHER" id="PTHR10000">
    <property type="entry name" value="PHOSPHOSERINE PHOSPHATASE"/>
    <property type="match status" value="1"/>
</dbReference>
<organism evidence="1 2">
    <name type="scientific">Candidatus Enterocloster faecavium</name>
    <dbReference type="NCBI Taxonomy" id="2838560"/>
    <lineage>
        <taxon>Bacteria</taxon>
        <taxon>Bacillati</taxon>
        <taxon>Bacillota</taxon>
        <taxon>Clostridia</taxon>
        <taxon>Lachnospirales</taxon>
        <taxon>Lachnospiraceae</taxon>
        <taxon>Enterocloster</taxon>
    </lineage>
</organism>
<dbReference type="GO" id="GO:0016791">
    <property type="term" value="F:phosphatase activity"/>
    <property type="evidence" value="ECO:0007669"/>
    <property type="project" value="UniProtKB-ARBA"/>
</dbReference>
<dbReference type="Pfam" id="PF08282">
    <property type="entry name" value="Hydrolase_3"/>
    <property type="match status" value="1"/>
</dbReference>
<reference evidence="1" key="2">
    <citation type="submission" date="2021-04" db="EMBL/GenBank/DDBJ databases">
        <authorList>
            <person name="Gilroy R."/>
        </authorList>
    </citation>
    <scope>NUCLEOTIDE SEQUENCE</scope>
    <source>
        <strain evidence="1">CHK188-4685</strain>
    </source>
</reference>
<name>A0A9D2RLH5_9FIRM</name>
<accession>A0A9D2RLH5</accession>
<evidence type="ECO:0000313" key="1">
    <source>
        <dbReference type="EMBL" id="HJB07793.1"/>
    </source>
</evidence>
<dbReference type="Gene3D" id="3.30.1240.10">
    <property type="match status" value="1"/>
</dbReference>
<gene>
    <name evidence="1" type="ORF">H9716_08010</name>
</gene>
<comment type="caution">
    <text evidence="1">The sequence shown here is derived from an EMBL/GenBank/DDBJ whole genome shotgun (WGS) entry which is preliminary data.</text>
</comment>
<reference evidence="1" key="1">
    <citation type="journal article" date="2021" name="PeerJ">
        <title>Extensive microbial diversity within the chicken gut microbiome revealed by metagenomics and culture.</title>
        <authorList>
            <person name="Gilroy R."/>
            <person name="Ravi A."/>
            <person name="Getino M."/>
            <person name="Pursley I."/>
            <person name="Horton D.L."/>
            <person name="Alikhan N.F."/>
            <person name="Baker D."/>
            <person name="Gharbi K."/>
            <person name="Hall N."/>
            <person name="Watson M."/>
            <person name="Adriaenssens E.M."/>
            <person name="Foster-Nyarko E."/>
            <person name="Jarju S."/>
            <person name="Secka A."/>
            <person name="Antonio M."/>
            <person name="Oren A."/>
            <person name="Chaudhuri R.R."/>
            <person name="La Ragione R."/>
            <person name="Hildebrand F."/>
            <person name="Pallen M.J."/>
        </authorList>
    </citation>
    <scope>NUCLEOTIDE SEQUENCE</scope>
    <source>
        <strain evidence="1">CHK188-4685</strain>
    </source>
</reference>
<dbReference type="PANTHER" id="PTHR10000:SF8">
    <property type="entry name" value="HAD SUPERFAMILY HYDROLASE-LIKE, TYPE 3"/>
    <property type="match status" value="1"/>
</dbReference>
<dbReference type="NCBIfam" id="TIGR00099">
    <property type="entry name" value="Cof-subfamily"/>
    <property type="match status" value="1"/>
</dbReference>
<dbReference type="Proteomes" id="UP000886804">
    <property type="component" value="Unassembled WGS sequence"/>
</dbReference>
<dbReference type="Gene3D" id="3.40.50.1000">
    <property type="entry name" value="HAD superfamily/HAD-like"/>
    <property type="match status" value="1"/>
</dbReference>
<proteinExistence type="predicted"/>
<dbReference type="GO" id="GO:0005829">
    <property type="term" value="C:cytosol"/>
    <property type="evidence" value="ECO:0007669"/>
    <property type="project" value="TreeGrafter"/>
</dbReference>
<evidence type="ECO:0000313" key="2">
    <source>
        <dbReference type="Proteomes" id="UP000886804"/>
    </source>
</evidence>
<dbReference type="NCBIfam" id="TIGR01484">
    <property type="entry name" value="HAD-SF-IIB"/>
    <property type="match status" value="1"/>
</dbReference>
<dbReference type="SFLD" id="SFLDG01140">
    <property type="entry name" value="C2.B:_Phosphomannomutase_and_P"/>
    <property type="match status" value="1"/>
</dbReference>
<sequence length="271" mass="30137">MRWKLICVDIDGTLLDDRKRLPQDAADSLRKAAETGIAVALISGRMPAAVEMIEKELGFPCIKACSAGTYILMGDRCISAAYLPISVMEEIDREIAKERGVPLWIYREREWYVTKMDDVVRRETEIIGRNPIAADAGQLARQWRQEGKGPNKLLFGAGEETIRQIVRQLREKNQGQADFACSAPTYLEIYPKGVHKGQALRAICRELGIREEETIAFGDQELDIPMIEAAGAGVAMGNAIPALKERADFITKTNNEGGIAFGLEHFLKDED</sequence>